<dbReference type="RefSeq" id="WP_029103750.1">
    <property type="nucleotide sequence ID" value="NZ_UGQB01000004.1"/>
</dbReference>
<feature type="region of interest" description="Disordered" evidence="2">
    <location>
        <begin position="15"/>
        <end position="38"/>
    </location>
</feature>
<dbReference type="STRING" id="1122244.GCA_000426885_02407"/>
<evidence type="ECO:0000256" key="1">
    <source>
        <dbReference type="SAM" id="Coils"/>
    </source>
</evidence>
<dbReference type="AlphaFoldDB" id="A0A378QXH7"/>
<evidence type="ECO:0000313" key="3">
    <source>
        <dbReference type="EMBL" id="STZ07702.1"/>
    </source>
</evidence>
<organism evidence="3 4">
    <name type="scientific">Moraxella caprae</name>
    <dbReference type="NCBI Taxonomy" id="90240"/>
    <lineage>
        <taxon>Bacteria</taxon>
        <taxon>Pseudomonadati</taxon>
        <taxon>Pseudomonadota</taxon>
        <taxon>Gammaproteobacteria</taxon>
        <taxon>Moraxellales</taxon>
        <taxon>Moraxellaceae</taxon>
        <taxon>Moraxella</taxon>
    </lineage>
</organism>
<keyword evidence="1" id="KW-0175">Coiled coil</keyword>
<dbReference type="Proteomes" id="UP000254065">
    <property type="component" value="Unassembled WGS sequence"/>
</dbReference>
<evidence type="ECO:0000256" key="2">
    <source>
        <dbReference type="SAM" id="MobiDB-lite"/>
    </source>
</evidence>
<keyword evidence="4" id="KW-1185">Reference proteome</keyword>
<sequence>MYQYSPQELTLTPLQIAMGQESDQPKQAGTKTKTRTRKNNKPAILESQEQATVQAVKQMPADPYGFLSNAENLLHGFIENLQSDMNKEEGDWRVAHSEWQQAETEWHNTQKIWEQTKSSLSHTINKTRKSLIRVVIQNRSLTKQISELVTQNERLTKQIATLTALNSEESHLLENERALLNKQAQSLMDLLSKAEQNYNTAKGNYDKAKAGYQSTIGKQQQMISHLEQQLTQKDSEILTLQTALIELTEQVEGWSMMLGNLQDNATWLNSQLKPLETRL</sequence>
<dbReference type="EMBL" id="UGQB01000004">
    <property type="protein sequence ID" value="STZ07702.1"/>
    <property type="molecule type" value="Genomic_DNA"/>
</dbReference>
<evidence type="ECO:0000313" key="4">
    <source>
        <dbReference type="Proteomes" id="UP000254065"/>
    </source>
</evidence>
<gene>
    <name evidence="3" type="ORF">NCTC12877_00679</name>
</gene>
<reference evidence="3 4" key="1">
    <citation type="submission" date="2018-06" db="EMBL/GenBank/DDBJ databases">
        <authorList>
            <consortium name="Pathogen Informatics"/>
            <person name="Doyle S."/>
        </authorList>
    </citation>
    <scope>NUCLEOTIDE SEQUENCE [LARGE SCALE GENOMIC DNA]</scope>
    <source>
        <strain evidence="3 4">NCTC12877</strain>
    </source>
</reference>
<protein>
    <submittedName>
        <fullName evidence="3">Chromosome segregation protein SMC</fullName>
    </submittedName>
</protein>
<feature type="coiled-coil region" evidence="1">
    <location>
        <begin position="138"/>
        <end position="211"/>
    </location>
</feature>
<name>A0A378QXH7_9GAMM</name>
<proteinExistence type="predicted"/>
<accession>A0A378QXH7</accession>